<dbReference type="RefSeq" id="WP_124087616.1">
    <property type="nucleotide sequence ID" value="NZ_UXAW01000084.1"/>
</dbReference>
<protein>
    <submittedName>
        <fullName evidence="1">Uncharacterized protein</fullName>
    </submittedName>
</protein>
<proteinExistence type="predicted"/>
<gene>
    <name evidence="1" type="ORF">XINFAN_02887</name>
</gene>
<dbReference type="AlphaFoldDB" id="A0A3P5XA97"/>
<accession>A0A3P5XA97</accession>
<keyword evidence="2" id="KW-1185">Reference proteome</keyword>
<evidence type="ECO:0000313" key="1">
    <source>
        <dbReference type="EMBL" id="VDC31428.1"/>
    </source>
</evidence>
<dbReference type="OrthoDB" id="8221842at2"/>
<sequence>MIWMTEGYQAKAAVFSQPLTHARILWDNVLAGAVFSATSEREGFEAARAQSADTVSWWWPAVAGTLTATFAAVDIDGIGIAAHTLGSAGVTVTAEARIGGVWTALHDPISPKDDAPIMIAFEKVTADAVRIFLSSPARVGVLCAGAMLEMPRPGYTQLPPLALMRATTYETNKSQTGQFMGRSIVSTSRPFQATWDHLPEDWMRNSFDRFARAAREVPFFVALRPARFPSDVGYVLTSQDVIPERMGMVDLMSVTIVGEAHAEPGA</sequence>
<organism evidence="1 2">
    <name type="scientific">Pseudogemmobacter humi</name>
    <dbReference type="NCBI Taxonomy" id="2483812"/>
    <lineage>
        <taxon>Bacteria</taxon>
        <taxon>Pseudomonadati</taxon>
        <taxon>Pseudomonadota</taxon>
        <taxon>Alphaproteobacteria</taxon>
        <taxon>Rhodobacterales</taxon>
        <taxon>Paracoccaceae</taxon>
        <taxon>Pseudogemmobacter</taxon>
    </lineage>
</organism>
<dbReference type="Proteomes" id="UP000277498">
    <property type="component" value="Unassembled WGS sequence"/>
</dbReference>
<dbReference type="EMBL" id="UXAW01000084">
    <property type="protein sequence ID" value="VDC31428.1"/>
    <property type="molecule type" value="Genomic_DNA"/>
</dbReference>
<name>A0A3P5XA97_9RHOB</name>
<reference evidence="1 2" key="1">
    <citation type="submission" date="2018-11" db="EMBL/GenBank/DDBJ databases">
        <authorList>
            <person name="Criscuolo A."/>
        </authorList>
    </citation>
    <scope>NUCLEOTIDE SEQUENCE [LARGE SCALE GENOMIC DNA]</scope>
    <source>
        <strain evidence="1">ACIP111625</strain>
    </source>
</reference>
<evidence type="ECO:0000313" key="2">
    <source>
        <dbReference type="Proteomes" id="UP000277498"/>
    </source>
</evidence>